<evidence type="ECO:0000313" key="3">
    <source>
        <dbReference type="Proteomes" id="UP000293331"/>
    </source>
</evidence>
<organism evidence="2 3">
    <name type="scientific">Mucilaginibacter terrigena</name>
    <dbReference type="NCBI Taxonomy" id="2492395"/>
    <lineage>
        <taxon>Bacteria</taxon>
        <taxon>Pseudomonadati</taxon>
        <taxon>Bacteroidota</taxon>
        <taxon>Sphingobacteriia</taxon>
        <taxon>Sphingobacteriales</taxon>
        <taxon>Sphingobacteriaceae</taxon>
        <taxon>Mucilaginibacter</taxon>
    </lineage>
</organism>
<gene>
    <name evidence="2" type="ORF">EWM62_02640</name>
</gene>
<comment type="caution">
    <text evidence="2">The sequence shown here is derived from an EMBL/GenBank/DDBJ whole genome shotgun (WGS) entry which is preliminary data.</text>
</comment>
<dbReference type="RefSeq" id="WP_129875079.1">
    <property type="nucleotide sequence ID" value="NZ_SEWG01000001.1"/>
</dbReference>
<keyword evidence="3" id="KW-1185">Reference proteome</keyword>
<feature type="chain" id="PRO_5020488170" description="DUF4919 domain-containing protein" evidence="1">
    <location>
        <begin position="23"/>
        <end position="194"/>
    </location>
</feature>
<evidence type="ECO:0008006" key="4">
    <source>
        <dbReference type="Google" id="ProtNLM"/>
    </source>
</evidence>
<proteinExistence type="predicted"/>
<dbReference type="AlphaFoldDB" id="A0A4Q5LS55"/>
<feature type="signal peptide" evidence="1">
    <location>
        <begin position="1"/>
        <end position="22"/>
    </location>
</feature>
<dbReference type="OrthoDB" id="7054664at2"/>
<dbReference type="EMBL" id="SEWG01000001">
    <property type="protein sequence ID" value="RYU92352.1"/>
    <property type="molecule type" value="Genomic_DNA"/>
</dbReference>
<protein>
    <recommendedName>
        <fullName evidence="4">DUF4919 domain-containing protein</fullName>
    </recommendedName>
</protein>
<sequence length="194" mass="22416">MRSSLKYIIILMAIAMPSILHAQVNTKANLGDIYSASLKGNTKQYERAFFNLFPDTFTDFQRMYGYDEAKGGAIYYRQALGHINYFFKTAKSVDEKVFAQKLLSITKNGTWEADAENYFQSDLRNYFFGHSSLLIPLLKAKSQNEIDRFWYFFLDGPHFNKDTYNRTLILLKGNPSMVKACKRAADKVNKNNVH</sequence>
<reference evidence="2 3" key="1">
    <citation type="submission" date="2019-02" db="EMBL/GenBank/DDBJ databases">
        <title>Bacterial novel species Mucilaginibacter sp. 17JY9-4 isolated from soil.</title>
        <authorList>
            <person name="Jung H.-Y."/>
        </authorList>
    </citation>
    <scope>NUCLEOTIDE SEQUENCE [LARGE SCALE GENOMIC DNA]</scope>
    <source>
        <strain evidence="2 3">17JY9-4</strain>
    </source>
</reference>
<evidence type="ECO:0000313" key="2">
    <source>
        <dbReference type="EMBL" id="RYU92352.1"/>
    </source>
</evidence>
<dbReference type="Proteomes" id="UP000293331">
    <property type="component" value="Unassembled WGS sequence"/>
</dbReference>
<evidence type="ECO:0000256" key="1">
    <source>
        <dbReference type="SAM" id="SignalP"/>
    </source>
</evidence>
<keyword evidence="1" id="KW-0732">Signal</keyword>
<name>A0A4Q5LS55_9SPHI</name>
<accession>A0A4Q5LS55</accession>